<sequence length="295" mass="31633">MNNLSDNFRGALFMSISMAGFALNDATVKLASADLGLFQIILLRGVFACLLLTLLAWHRRSLFYRPSRGDTMVLILRATGEVGGTLCFLTALFNMPIANATAILQALPLAVTLAAALFLDEAVGWRRYSAIAVGFIGVLIIVRPGGEGFNAYALWAVAAVAFIVLRDLSTRLLSAGVPTLFTALTSGLAITVVGGVLALTEDWAPVSGPSLALTAGAAFFLLFAYIFGVRTMRMGEVSFISPFRYTVLIWAMILGFLLFGEVPDGWTLVGSLVVVGMGIYTFYRERRLLKAAAAQ</sequence>
<feature type="transmembrane region" description="Helical" evidence="1">
    <location>
        <begin position="128"/>
        <end position="146"/>
    </location>
</feature>
<evidence type="ECO:0000313" key="3">
    <source>
        <dbReference type="EMBL" id="NIA68968.1"/>
    </source>
</evidence>
<evidence type="ECO:0000313" key="4">
    <source>
        <dbReference type="Proteomes" id="UP000761264"/>
    </source>
</evidence>
<feature type="transmembrane region" description="Helical" evidence="1">
    <location>
        <begin position="211"/>
        <end position="230"/>
    </location>
</feature>
<feature type="transmembrane region" description="Helical" evidence="1">
    <location>
        <begin position="97"/>
        <end position="119"/>
    </location>
</feature>
<protein>
    <submittedName>
        <fullName evidence="3">DMT family transporter</fullName>
    </submittedName>
</protein>
<feature type="transmembrane region" description="Helical" evidence="1">
    <location>
        <begin position="265"/>
        <end position="283"/>
    </location>
</feature>
<dbReference type="RefSeq" id="WP_167224074.1">
    <property type="nucleotide sequence ID" value="NZ_JAAQPH010000006.1"/>
</dbReference>
<dbReference type="SUPFAM" id="SSF103481">
    <property type="entry name" value="Multidrug resistance efflux transporter EmrE"/>
    <property type="match status" value="2"/>
</dbReference>
<keyword evidence="1" id="KW-0472">Membrane</keyword>
<gene>
    <name evidence="3" type="ORF">HBA54_10220</name>
</gene>
<feature type="transmembrane region" description="Helical" evidence="1">
    <location>
        <begin position="152"/>
        <end position="168"/>
    </location>
</feature>
<feature type="domain" description="EamA" evidence="2">
    <location>
        <begin position="9"/>
        <end position="142"/>
    </location>
</feature>
<dbReference type="Proteomes" id="UP000761264">
    <property type="component" value="Unassembled WGS sequence"/>
</dbReference>
<dbReference type="InterPro" id="IPR037185">
    <property type="entry name" value="EmrE-like"/>
</dbReference>
<feature type="transmembrane region" description="Helical" evidence="1">
    <location>
        <begin position="180"/>
        <end position="199"/>
    </location>
</feature>
<dbReference type="GO" id="GO:0016020">
    <property type="term" value="C:membrane"/>
    <property type="evidence" value="ECO:0007669"/>
    <property type="project" value="InterPro"/>
</dbReference>
<dbReference type="EMBL" id="JAAQPH010000006">
    <property type="protein sequence ID" value="NIA68968.1"/>
    <property type="molecule type" value="Genomic_DNA"/>
</dbReference>
<accession>A0A967CCB6</accession>
<keyword evidence="4" id="KW-1185">Reference proteome</keyword>
<organism evidence="3 4">
    <name type="scientific">Pelagibius litoralis</name>
    <dbReference type="NCBI Taxonomy" id="374515"/>
    <lineage>
        <taxon>Bacteria</taxon>
        <taxon>Pseudomonadati</taxon>
        <taxon>Pseudomonadota</taxon>
        <taxon>Alphaproteobacteria</taxon>
        <taxon>Rhodospirillales</taxon>
        <taxon>Rhodovibrionaceae</taxon>
        <taxon>Pelagibius</taxon>
    </lineage>
</organism>
<evidence type="ECO:0000259" key="2">
    <source>
        <dbReference type="Pfam" id="PF00892"/>
    </source>
</evidence>
<feature type="transmembrane region" description="Helical" evidence="1">
    <location>
        <begin position="242"/>
        <end position="259"/>
    </location>
</feature>
<keyword evidence="1" id="KW-0812">Transmembrane</keyword>
<name>A0A967CCB6_9PROT</name>
<dbReference type="AlphaFoldDB" id="A0A967CCB6"/>
<reference evidence="3" key="1">
    <citation type="submission" date="2020-03" db="EMBL/GenBank/DDBJ databases">
        <title>Genome of Pelagibius litoralis DSM 21314T.</title>
        <authorList>
            <person name="Wang G."/>
        </authorList>
    </citation>
    <scope>NUCLEOTIDE SEQUENCE</scope>
    <source>
        <strain evidence="3">DSM 21314</strain>
    </source>
</reference>
<proteinExistence type="predicted"/>
<dbReference type="PANTHER" id="PTHR22911:SF135">
    <property type="entry name" value="BLR4310 PROTEIN"/>
    <property type="match status" value="1"/>
</dbReference>
<feature type="transmembrane region" description="Helical" evidence="1">
    <location>
        <begin position="12"/>
        <end position="31"/>
    </location>
</feature>
<feature type="transmembrane region" description="Helical" evidence="1">
    <location>
        <begin position="69"/>
        <end position="91"/>
    </location>
</feature>
<evidence type="ECO:0000256" key="1">
    <source>
        <dbReference type="SAM" id="Phobius"/>
    </source>
</evidence>
<comment type="caution">
    <text evidence="3">The sequence shown here is derived from an EMBL/GenBank/DDBJ whole genome shotgun (WGS) entry which is preliminary data.</text>
</comment>
<dbReference type="InterPro" id="IPR000620">
    <property type="entry name" value="EamA_dom"/>
</dbReference>
<dbReference type="PANTHER" id="PTHR22911">
    <property type="entry name" value="ACYL-MALONYL CONDENSING ENZYME-RELATED"/>
    <property type="match status" value="1"/>
</dbReference>
<keyword evidence="1" id="KW-1133">Transmembrane helix</keyword>
<feature type="transmembrane region" description="Helical" evidence="1">
    <location>
        <begin position="37"/>
        <end position="57"/>
    </location>
</feature>
<dbReference type="Pfam" id="PF00892">
    <property type="entry name" value="EamA"/>
    <property type="match status" value="1"/>
</dbReference>